<name>A0ABW0VV39_9BACL</name>
<evidence type="ECO:0000313" key="2">
    <source>
        <dbReference type="Proteomes" id="UP001596047"/>
    </source>
</evidence>
<comment type="caution">
    <text evidence="1">The sequence shown here is derived from an EMBL/GenBank/DDBJ whole genome shotgun (WGS) entry which is preliminary data.</text>
</comment>
<accession>A0ABW0VV39</accession>
<protein>
    <submittedName>
        <fullName evidence="1">Uncharacterized protein</fullName>
    </submittedName>
</protein>
<keyword evidence="2" id="KW-1185">Reference proteome</keyword>
<dbReference type="EMBL" id="JBHSOW010000040">
    <property type="protein sequence ID" value="MFC5649738.1"/>
    <property type="molecule type" value="Genomic_DNA"/>
</dbReference>
<organism evidence="1 2">
    <name type="scientific">Paenibacillus solisilvae</name>
    <dbReference type="NCBI Taxonomy" id="2486751"/>
    <lineage>
        <taxon>Bacteria</taxon>
        <taxon>Bacillati</taxon>
        <taxon>Bacillota</taxon>
        <taxon>Bacilli</taxon>
        <taxon>Bacillales</taxon>
        <taxon>Paenibacillaceae</taxon>
        <taxon>Paenibacillus</taxon>
    </lineage>
</organism>
<dbReference type="Proteomes" id="UP001596047">
    <property type="component" value="Unassembled WGS sequence"/>
</dbReference>
<sequence length="97" mass="11007">MQHKRHTTDYGSNSDLPWERASLHKERACRFQSEGSFFMISATTAHKLAALDEKGRSLIFFGISGVEDSLSFSSNGGTIELNNHTTGWRKYDFFESK</sequence>
<reference evidence="2" key="1">
    <citation type="journal article" date="2019" name="Int. J. Syst. Evol. Microbiol.">
        <title>The Global Catalogue of Microorganisms (GCM) 10K type strain sequencing project: providing services to taxonomists for standard genome sequencing and annotation.</title>
        <authorList>
            <consortium name="The Broad Institute Genomics Platform"/>
            <consortium name="The Broad Institute Genome Sequencing Center for Infectious Disease"/>
            <person name="Wu L."/>
            <person name="Ma J."/>
        </authorList>
    </citation>
    <scope>NUCLEOTIDE SEQUENCE [LARGE SCALE GENOMIC DNA]</scope>
    <source>
        <strain evidence="2">CGMCC 1.3240</strain>
    </source>
</reference>
<dbReference type="RefSeq" id="WP_379188272.1">
    <property type="nucleotide sequence ID" value="NZ_JBHSOW010000040.1"/>
</dbReference>
<proteinExistence type="predicted"/>
<gene>
    <name evidence="1" type="ORF">ACFPYJ_11515</name>
</gene>
<evidence type="ECO:0000313" key="1">
    <source>
        <dbReference type="EMBL" id="MFC5649738.1"/>
    </source>
</evidence>